<dbReference type="InterPro" id="IPR018225">
    <property type="entry name" value="Transaldolase_AS"/>
</dbReference>
<dbReference type="GO" id="GO:0016832">
    <property type="term" value="F:aldehyde-lyase activity"/>
    <property type="evidence" value="ECO:0007669"/>
    <property type="project" value="InterPro"/>
</dbReference>
<comment type="subcellular location">
    <subcellularLocation>
        <location evidence="1">Cytoplasm</location>
    </subcellularLocation>
</comment>
<organism evidence="4 5">
    <name type="scientific">Amedibacillus dolichus</name>
    <dbReference type="NCBI Taxonomy" id="31971"/>
    <lineage>
        <taxon>Bacteria</taxon>
        <taxon>Bacillati</taxon>
        <taxon>Bacillota</taxon>
        <taxon>Erysipelotrichia</taxon>
        <taxon>Erysipelotrichales</taxon>
        <taxon>Erysipelotrichaceae</taxon>
        <taxon>Amedibacillus</taxon>
    </lineage>
</organism>
<dbReference type="FunFam" id="3.20.20.70:FF:000018">
    <property type="entry name" value="Probable transaldolase"/>
    <property type="match status" value="1"/>
</dbReference>
<evidence type="ECO:0000256" key="3">
    <source>
        <dbReference type="ARBA" id="ARBA00023270"/>
    </source>
</evidence>
<gene>
    <name evidence="4" type="ORF">DWZ83_07140</name>
</gene>
<reference evidence="4 5" key="1">
    <citation type="submission" date="2018-08" db="EMBL/GenBank/DDBJ databases">
        <title>A genome reference for cultivated species of the human gut microbiota.</title>
        <authorList>
            <person name="Zou Y."/>
            <person name="Xue W."/>
            <person name="Luo G."/>
        </authorList>
    </citation>
    <scope>NUCLEOTIDE SEQUENCE [LARGE SCALE GENOMIC DNA]</scope>
    <source>
        <strain evidence="4 5">AF35-6BH</strain>
    </source>
</reference>
<dbReference type="InterPro" id="IPR013785">
    <property type="entry name" value="Aldolase_TIM"/>
</dbReference>
<dbReference type="InterPro" id="IPR001585">
    <property type="entry name" value="TAL/FSA"/>
</dbReference>
<dbReference type="PANTHER" id="PTHR10683">
    <property type="entry name" value="TRANSALDOLASE"/>
    <property type="match status" value="1"/>
</dbReference>
<dbReference type="Gene3D" id="3.20.20.70">
    <property type="entry name" value="Aldolase class I"/>
    <property type="match status" value="1"/>
</dbReference>
<dbReference type="AlphaFoldDB" id="A0A415PA13"/>
<dbReference type="InterPro" id="IPR033919">
    <property type="entry name" value="TSA/FSA_arc/bac"/>
</dbReference>
<keyword evidence="3" id="KW-0704">Schiff base</keyword>
<dbReference type="PANTHER" id="PTHR10683:SF28">
    <property type="entry name" value="TRANSALDOLASE C"/>
    <property type="match status" value="1"/>
</dbReference>
<accession>A0A415PA13</accession>
<proteinExistence type="predicted"/>
<dbReference type="Proteomes" id="UP000284868">
    <property type="component" value="Unassembled WGS sequence"/>
</dbReference>
<dbReference type="Pfam" id="PF00923">
    <property type="entry name" value="TAL_FSA"/>
    <property type="match status" value="1"/>
</dbReference>
<evidence type="ECO:0000313" key="5">
    <source>
        <dbReference type="Proteomes" id="UP000284868"/>
    </source>
</evidence>
<dbReference type="SUPFAM" id="SSF51569">
    <property type="entry name" value="Aldolase"/>
    <property type="match status" value="1"/>
</dbReference>
<dbReference type="CDD" id="cd00956">
    <property type="entry name" value="Transaldolase_FSA"/>
    <property type="match status" value="1"/>
</dbReference>
<evidence type="ECO:0000256" key="2">
    <source>
        <dbReference type="ARBA" id="ARBA00022490"/>
    </source>
</evidence>
<protein>
    <submittedName>
        <fullName evidence="4">Fructose-6-phosphate aldolase</fullName>
    </submittedName>
</protein>
<keyword evidence="5" id="KW-1185">Reference proteome</keyword>
<sequence length="226" mass="25233">MELIIDSSNIEAIRQLNELLTITGITTNPSIITKSGKDPSIVIQELTDILKPEQLLFIQVVKTDYEGILEEAKQIHALRKKNIYVKIPVTKDGLRAIKKCKELGIKTLATAIYTADQAFLAALNGAEYLAPYINRMDNYGNGIENVKDLIEMLKVHHIPSKIVGASFKNTRQVHELIKAGIHAVTVSTDVLFQMIEHPGTSIAVEEFSNDWKNTYARESLFQTKSA</sequence>
<dbReference type="OrthoDB" id="9807051at2"/>
<dbReference type="EMBL" id="QRPK01000035">
    <property type="protein sequence ID" value="RHM09563.1"/>
    <property type="molecule type" value="Genomic_DNA"/>
</dbReference>
<dbReference type="PROSITE" id="PS01054">
    <property type="entry name" value="TRANSALDOLASE_1"/>
    <property type="match status" value="1"/>
</dbReference>
<comment type="caution">
    <text evidence="4">The sequence shown here is derived from an EMBL/GenBank/DDBJ whole genome shotgun (WGS) entry which is preliminary data.</text>
</comment>
<dbReference type="GO" id="GO:0005975">
    <property type="term" value="P:carbohydrate metabolic process"/>
    <property type="evidence" value="ECO:0007669"/>
    <property type="project" value="InterPro"/>
</dbReference>
<evidence type="ECO:0000256" key="1">
    <source>
        <dbReference type="ARBA" id="ARBA00004496"/>
    </source>
</evidence>
<name>A0A415PA13_9FIRM</name>
<evidence type="ECO:0000313" key="4">
    <source>
        <dbReference type="EMBL" id="RHM09563.1"/>
    </source>
</evidence>
<dbReference type="GO" id="GO:0005737">
    <property type="term" value="C:cytoplasm"/>
    <property type="evidence" value="ECO:0007669"/>
    <property type="project" value="UniProtKB-SubCell"/>
</dbReference>
<dbReference type="RefSeq" id="WP_118365685.1">
    <property type="nucleotide sequence ID" value="NZ_QRPK01000035.1"/>
</dbReference>
<keyword evidence="2" id="KW-0963">Cytoplasm</keyword>